<proteinExistence type="predicted"/>
<evidence type="ECO:0000313" key="2">
    <source>
        <dbReference type="Proteomes" id="UP000573729"/>
    </source>
</evidence>
<keyword evidence="2" id="KW-1185">Reference proteome</keyword>
<reference evidence="1 2" key="1">
    <citation type="submission" date="2020-08" db="EMBL/GenBank/DDBJ databases">
        <title>Sequencing the genomes of 1000 actinobacteria strains.</title>
        <authorList>
            <person name="Klenk H.-P."/>
        </authorList>
    </citation>
    <scope>NUCLEOTIDE SEQUENCE [LARGE SCALE GENOMIC DNA]</scope>
    <source>
        <strain evidence="1 2">DSM 24947</strain>
    </source>
</reference>
<name>A0A7W7FH77_9MICO</name>
<gene>
    <name evidence="1" type="ORF">BKA24_000446</name>
</gene>
<organism evidence="1 2">
    <name type="scientific">Microbacterium marinum</name>
    <dbReference type="NCBI Taxonomy" id="421115"/>
    <lineage>
        <taxon>Bacteria</taxon>
        <taxon>Bacillati</taxon>
        <taxon>Actinomycetota</taxon>
        <taxon>Actinomycetes</taxon>
        <taxon>Micrococcales</taxon>
        <taxon>Microbacteriaceae</taxon>
        <taxon>Microbacterium</taxon>
    </lineage>
</organism>
<dbReference type="EMBL" id="JACHMD010000001">
    <property type="protein sequence ID" value="MBB4665737.1"/>
    <property type="molecule type" value="Genomic_DNA"/>
</dbReference>
<dbReference type="Proteomes" id="UP000573729">
    <property type="component" value="Unassembled WGS sequence"/>
</dbReference>
<dbReference type="AlphaFoldDB" id="A0A7W7FH77"/>
<evidence type="ECO:0000313" key="1">
    <source>
        <dbReference type="EMBL" id="MBB4665737.1"/>
    </source>
</evidence>
<comment type="caution">
    <text evidence="1">The sequence shown here is derived from an EMBL/GenBank/DDBJ whole genome shotgun (WGS) entry which is preliminary data.</text>
</comment>
<protein>
    <submittedName>
        <fullName evidence="1">Uncharacterized protein</fullName>
    </submittedName>
</protein>
<accession>A0A7W7FH77</accession>
<sequence length="248" mass="28164">MNDELPRVADDVSVRRISTLLEASGRVDGMPERLAENSGLAFIGCYVLGMGFVLEPEEAQEWIAADARNAEVLFPYLNGEDLNQRPDASASRWVIDFNDWSEERARAYSLPYYRLVERVKPERQRLKPDGEYALRRPLPERWWQYGEKRPALRKAIADLSEVLVIALVSKTVMPMRVASGQVFSHALGVFASDDYGVQAVLSSSLHQLWAITYGSGMRERSQVHAFRRLRDIPASRHHDRHRGTRAGA</sequence>